<dbReference type="AlphaFoldDB" id="A0A2W1NA09"/>
<dbReference type="InterPro" id="IPR001736">
    <property type="entry name" value="PLipase_D/transphosphatidylase"/>
</dbReference>
<keyword evidence="10 12" id="KW-0594">Phospholipid biosynthesis</keyword>
<dbReference type="Pfam" id="PF13396">
    <property type="entry name" value="PLDc_N"/>
    <property type="match status" value="1"/>
</dbReference>
<dbReference type="NCBIfam" id="TIGR04265">
    <property type="entry name" value="bac_cardiolipin"/>
    <property type="match status" value="1"/>
</dbReference>
<dbReference type="PROSITE" id="PS50035">
    <property type="entry name" value="PLD"/>
    <property type="match status" value="2"/>
</dbReference>
<evidence type="ECO:0000256" key="11">
    <source>
        <dbReference type="ARBA" id="ARBA00023264"/>
    </source>
</evidence>
<keyword evidence="16" id="KW-1185">Reference proteome</keyword>
<keyword evidence="11 12" id="KW-1208">Phospholipid metabolism</keyword>
<evidence type="ECO:0000256" key="13">
    <source>
        <dbReference type="NCBIfam" id="TIGR04265"/>
    </source>
</evidence>
<feature type="active site" evidence="12">
    <location>
        <position position="229"/>
    </location>
</feature>
<feature type="transmembrane region" description="Helical" evidence="12">
    <location>
        <begin position="6"/>
        <end position="24"/>
    </location>
</feature>
<dbReference type="InterPro" id="IPR030874">
    <property type="entry name" value="Cardiolipin_synth_Firmi"/>
</dbReference>
<dbReference type="GO" id="GO:0008808">
    <property type="term" value="F:cardiolipin synthase activity"/>
    <property type="evidence" value="ECO:0007669"/>
    <property type="project" value="UniProtKB-UniRule"/>
</dbReference>
<evidence type="ECO:0000313" key="16">
    <source>
        <dbReference type="Proteomes" id="UP000214746"/>
    </source>
</evidence>
<evidence type="ECO:0000256" key="12">
    <source>
        <dbReference type="HAMAP-Rule" id="MF_01916"/>
    </source>
</evidence>
<dbReference type="EMBL" id="NHRJ02000003">
    <property type="protein sequence ID" value="PZE21267.1"/>
    <property type="molecule type" value="Genomic_DNA"/>
</dbReference>
<dbReference type="HAMAP" id="MF_01916">
    <property type="entry name" value="Cardiolipin_synth_Cls"/>
    <property type="match status" value="1"/>
</dbReference>
<dbReference type="PANTHER" id="PTHR21248">
    <property type="entry name" value="CARDIOLIPIN SYNTHASE"/>
    <property type="match status" value="1"/>
</dbReference>
<feature type="active site" evidence="12">
    <location>
        <position position="411"/>
    </location>
</feature>
<dbReference type="InterPro" id="IPR027379">
    <property type="entry name" value="CLS_N"/>
</dbReference>
<dbReference type="OrthoDB" id="9762009at2"/>
<comment type="similarity">
    <text evidence="12">Belongs to the phospholipase D family. Cardiolipin synthase subfamily.</text>
</comment>
<dbReference type="SMART" id="SM00155">
    <property type="entry name" value="PLDc"/>
    <property type="match status" value="2"/>
</dbReference>
<dbReference type="InterPro" id="IPR025202">
    <property type="entry name" value="PLD-like_dom"/>
</dbReference>
<evidence type="ECO:0000256" key="6">
    <source>
        <dbReference type="ARBA" id="ARBA00022737"/>
    </source>
</evidence>
<keyword evidence="3 12" id="KW-0444">Lipid biosynthesis</keyword>
<dbReference type="GO" id="GO:0005886">
    <property type="term" value="C:plasma membrane"/>
    <property type="evidence" value="ECO:0007669"/>
    <property type="project" value="UniProtKB-SubCell"/>
</dbReference>
<keyword evidence="5 12" id="KW-0812">Transmembrane</keyword>
<dbReference type="CDD" id="cd09110">
    <property type="entry name" value="PLDc_CLS_1"/>
    <property type="match status" value="1"/>
</dbReference>
<keyword evidence="2 12" id="KW-1003">Cell membrane</keyword>
<feature type="active site" evidence="12">
    <location>
        <position position="234"/>
    </location>
</feature>
<evidence type="ECO:0000256" key="10">
    <source>
        <dbReference type="ARBA" id="ARBA00023209"/>
    </source>
</evidence>
<comment type="function">
    <text evidence="12">Catalyzes the reversible phosphatidyl group transfer from one phosphatidylglycerol molecule to another to form cardiolipin (CL) (diphosphatidylglycerol) and glycerol.</text>
</comment>
<dbReference type="CDD" id="cd09112">
    <property type="entry name" value="PLDc_CLS_2"/>
    <property type="match status" value="1"/>
</dbReference>
<feature type="active site" evidence="12">
    <location>
        <position position="227"/>
    </location>
</feature>
<keyword evidence="7 12" id="KW-1133">Transmembrane helix</keyword>
<sequence>MQLYLLINTIFLIINIFLCLAIIFADQRNVASTWSWVFLLMVFPVVGFLLYFVFGNNFGKEKWFQTKQEADPALHQLVQKQIRLIKQNQIGKQHQIGYQDPSISKYQDIIYMNLNSDAPLTQDNRVEIFTHGEDKFDELLRCIEKAKDHIHVLYYKVRKDELGGKVMRALTKKAQEGVEVRFLYDKIGSPGLSRRFFAELRKAGGEARPYGATKVPYVHPAINNRNHRKIVVIDGETGFIGGFNIGNEYVGRGRKCGHWRDTHLKLTGTAVHSLQANFFRDWSLSANKCIAFAPKYYPMPNQPGNAAIQIVSSGPDAKWHHIQNAFIRMIHAARESVYIQTPYFIPDESTLNALKTAALSGIDVKLMVPADSMQKMVQWAAQSYLSELMAAGVRCYFYQRGCLHAKTIVVDRKIASVGTSNFDIRSFQLNFEVNAFIYDPPTAGRLHQLFLHDLIHCYEQTAADHVRRSPFSKSMAAVMRLLSPIM</sequence>
<evidence type="ECO:0000256" key="9">
    <source>
        <dbReference type="ARBA" id="ARBA00023136"/>
    </source>
</evidence>
<feature type="transmembrane region" description="Helical" evidence="12">
    <location>
        <begin position="36"/>
        <end position="54"/>
    </location>
</feature>
<feature type="active site" evidence="12">
    <location>
        <position position="406"/>
    </location>
</feature>
<evidence type="ECO:0000256" key="8">
    <source>
        <dbReference type="ARBA" id="ARBA00023098"/>
    </source>
</evidence>
<evidence type="ECO:0000256" key="3">
    <source>
        <dbReference type="ARBA" id="ARBA00022516"/>
    </source>
</evidence>
<comment type="caution">
    <text evidence="15">The sequence shown here is derived from an EMBL/GenBank/DDBJ whole genome shotgun (WGS) entry which is preliminary data.</text>
</comment>
<dbReference type="InterPro" id="IPR022924">
    <property type="entry name" value="Cardiolipin_synthase"/>
</dbReference>
<evidence type="ECO:0000256" key="4">
    <source>
        <dbReference type="ARBA" id="ARBA00022679"/>
    </source>
</evidence>
<keyword evidence="6" id="KW-0677">Repeat</keyword>
<protein>
    <recommendedName>
        <fullName evidence="12 13">Cardiolipin synthase</fullName>
        <shortName evidence="12">CL synthase</shortName>
        <ecNumber evidence="12 13">2.7.8.-</ecNumber>
    </recommendedName>
</protein>
<evidence type="ECO:0000313" key="15">
    <source>
        <dbReference type="EMBL" id="PZE21267.1"/>
    </source>
</evidence>
<evidence type="ECO:0000256" key="1">
    <source>
        <dbReference type="ARBA" id="ARBA00004651"/>
    </source>
</evidence>
<organism evidence="15 16">
    <name type="scientific">Paenibacillus xerothermodurans</name>
    <dbReference type="NCBI Taxonomy" id="1977292"/>
    <lineage>
        <taxon>Bacteria</taxon>
        <taxon>Bacillati</taxon>
        <taxon>Bacillota</taxon>
        <taxon>Bacilli</taxon>
        <taxon>Bacillales</taxon>
        <taxon>Paenibacillaceae</taxon>
        <taxon>Paenibacillus</taxon>
    </lineage>
</organism>
<dbReference type="Pfam" id="PF13091">
    <property type="entry name" value="PLDc_2"/>
    <property type="match status" value="2"/>
</dbReference>
<comment type="subcellular location">
    <subcellularLocation>
        <location evidence="1 12">Cell membrane</location>
        <topology evidence="1 12">Multi-pass membrane protein</topology>
    </subcellularLocation>
</comment>
<evidence type="ECO:0000256" key="5">
    <source>
        <dbReference type="ARBA" id="ARBA00022692"/>
    </source>
</evidence>
<dbReference type="EC" id="2.7.8.-" evidence="12 13"/>
<dbReference type="SUPFAM" id="SSF56024">
    <property type="entry name" value="Phospholipase D/nuclease"/>
    <property type="match status" value="2"/>
</dbReference>
<reference evidence="15" key="1">
    <citation type="submission" date="2018-06" db="EMBL/GenBank/DDBJ databases">
        <title>Paenibacillus xerothermodurans sp. nov. an extremely dry heat resistant spore forming bacterium isolated from the soil of Cape Canaveral, Florida.</title>
        <authorList>
            <person name="Seuylemezian A."/>
            <person name="Kaur N."/>
            <person name="Patil P."/>
            <person name="Patil P."/>
            <person name="Mayilraj S."/>
            <person name="Vaishampayan P."/>
        </authorList>
    </citation>
    <scope>NUCLEOTIDE SEQUENCE [LARGE SCALE GENOMIC DNA]</scope>
    <source>
        <strain evidence="15">ATCC 27380</strain>
    </source>
</reference>
<dbReference type="Proteomes" id="UP000214746">
    <property type="component" value="Unassembled WGS sequence"/>
</dbReference>
<keyword evidence="4 12" id="KW-0808">Transferase</keyword>
<feature type="domain" description="PLD phosphodiesterase" evidence="14">
    <location>
        <begin position="222"/>
        <end position="249"/>
    </location>
</feature>
<dbReference type="GO" id="GO:0032049">
    <property type="term" value="P:cardiolipin biosynthetic process"/>
    <property type="evidence" value="ECO:0007669"/>
    <property type="project" value="UniProtKB-UniRule"/>
</dbReference>
<evidence type="ECO:0000256" key="2">
    <source>
        <dbReference type="ARBA" id="ARBA00022475"/>
    </source>
</evidence>
<dbReference type="Gene3D" id="3.30.870.10">
    <property type="entry name" value="Endonuclease Chain A"/>
    <property type="match status" value="2"/>
</dbReference>
<feature type="domain" description="PLD phosphodiesterase" evidence="14">
    <location>
        <begin position="399"/>
        <end position="426"/>
    </location>
</feature>
<comment type="catalytic activity">
    <reaction evidence="12">
        <text>2 a 1,2-diacyl-sn-glycero-3-phospho-(1'-sn-glycerol) = a cardiolipin + glycerol</text>
        <dbReference type="Rhea" id="RHEA:31451"/>
        <dbReference type="ChEBI" id="CHEBI:17754"/>
        <dbReference type="ChEBI" id="CHEBI:62237"/>
        <dbReference type="ChEBI" id="CHEBI:64716"/>
    </reaction>
</comment>
<dbReference type="RefSeq" id="WP_089199463.1">
    <property type="nucleotide sequence ID" value="NZ_NHRJ02000003.1"/>
</dbReference>
<dbReference type="PANTHER" id="PTHR21248:SF22">
    <property type="entry name" value="PHOSPHOLIPASE D"/>
    <property type="match status" value="1"/>
</dbReference>
<accession>A0A2W1NA09</accession>
<keyword evidence="9 12" id="KW-0472">Membrane</keyword>
<proteinExistence type="inferred from homology"/>
<dbReference type="FunFam" id="3.30.870.10:FF:000014">
    <property type="entry name" value="Cardiolipin synthase"/>
    <property type="match status" value="1"/>
</dbReference>
<keyword evidence="8 12" id="KW-0443">Lipid metabolism</keyword>
<name>A0A2W1NA09_PAEXE</name>
<feature type="active site" evidence="12">
    <location>
        <position position="404"/>
    </location>
</feature>
<gene>
    <name evidence="15" type="primary">cls</name>
    <name evidence="15" type="ORF">CBW46_007805</name>
</gene>
<evidence type="ECO:0000256" key="7">
    <source>
        <dbReference type="ARBA" id="ARBA00022989"/>
    </source>
</evidence>
<evidence type="ECO:0000259" key="14">
    <source>
        <dbReference type="PROSITE" id="PS50035"/>
    </source>
</evidence>